<proteinExistence type="predicted"/>
<evidence type="ECO:0000313" key="2">
    <source>
        <dbReference type="Proteomes" id="UP000232196"/>
    </source>
</evidence>
<dbReference type="EMBL" id="NPDN01000002">
    <property type="protein sequence ID" value="PJZ26627.1"/>
    <property type="molecule type" value="Genomic_DNA"/>
</dbReference>
<gene>
    <name evidence="1" type="ORF">CH357_03800</name>
</gene>
<organism evidence="1 2">
    <name type="scientific">Leptospira hartskeerlii</name>
    <dbReference type="NCBI Taxonomy" id="2023177"/>
    <lineage>
        <taxon>Bacteria</taxon>
        <taxon>Pseudomonadati</taxon>
        <taxon>Spirochaetota</taxon>
        <taxon>Spirochaetia</taxon>
        <taxon>Leptospirales</taxon>
        <taxon>Leptospiraceae</taxon>
        <taxon>Leptospira</taxon>
    </lineage>
</organism>
<sequence length="73" mass="8787">MKQVIKKAKDEMKEFQKASMCISREYIIMELRQICVRQTCQESKRRQAQPYKIDKNQNVITSVGILRKIRRIK</sequence>
<protein>
    <submittedName>
        <fullName evidence="1">Uncharacterized protein</fullName>
    </submittedName>
</protein>
<dbReference type="AlphaFoldDB" id="A0A2M9XG45"/>
<reference evidence="1 2" key="1">
    <citation type="submission" date="2017-07" db="EMBL/GenBank/DDBJ databases">
        <title>Leptospira spp. isolated from tropical soils.</title>
        <authorList>
            <person name="Thibeaux R."/>
            <person name="Iraola G."/>
            <person name="Ferres I."/>
            <person name="Bierque E."/>
            <person name="Girault D."/>
            <person name="Soupe-Gilbert M.-E."/>
            <person name="Picardeau M."/>
            <person name="Goarant C."/>
        </authorList>
    </citation>
    <scope>NUCLEOTIDE SEQUENCE [LARGE SCALE GENOMIC DNA]</scope>
    <source>
        <strain evidence="1 2">MCA1-C-A1</strain>
    </source>
</reference>
<name>A0A2M9XG45_9LEPT</name>
<evidence type="ECO:0000313" key="1">
    <source>
        <dbReference type="EMBL" id="PJZ26627.1"/>
    </source>
</evidence>
<dbReference type="Proteomes" id="UP000232196">
    <property type="component" value="Unassembled WGS sequence"/>
</dbReference>
<keyword evidence="2" id="KW-1185">Reference proteome</keyword>
<accession>A0A2M9XG45</accession>
<comment type="caution">
    <text evidence="1">The sequence shown here is derived from an EMBL/GenBank/DDBJ whole genome shotgun (WGS) entry which is preliminary data.</text>
</comment>